<sequence length="345" mass="38208">MNEITIIKPDDWHLHFRDQEMLLETVPATARCFERAVVMPNLMPPVTTAELAVAYRERILAARPAGSSFTPVMTIYLTDKTSVQDIKDAKAAGVLAAKMYPAGATTNSDSGVNSLESLYPVFEALADNDMLLLIHGEVTQKHIDIFDREKEFIDQHMVKIVERVPNLKVVFEHITTKDAADFVLAAREGVAATITPQHLMLNRNDMLDGGIRPHNYCLPVLKRSTHQEALRAVVKSGSHKFFLGTDSAPHAKHRKESDCGCAGCYSAWSALELYTQVFDELGALDKLEGFASLYGADFYGLPRNTDTVTLVREAWEVPTSIMLSTGEPIVPFFAGKQVAWKLKSA</sequence>
<dbReference type="Proteomes" id="UP000679722">
    <property type="component" value="Unassembled WGS sequence"/>
</dbReference>
<evidence type="ECO:0000256" key="4">
    <source>
        <dbReference type="ARBA" id="ARBA00012860"/>
    </source>
</evidence>
<dbReference type="NCBIfam" id="TIGR00856">
    <property type="entry name" value="pyrC_dimer"/>
    <property type="match status" value="1"/>
</dbReference>
<organism evidence="12 13">
    <name type="scientific">Marinomonas vulgaris</name>
    <dbReference type="NCBI Taxonomy" id="2823372"/>
    <lineage>
        <taxon>Bacteria</taxon>
        <taxon>Pseudomonadati</taxon>
        <taxon>Pseudomonadota</taxon>
        <taxon>Gammaproteobacteria</taxon>
        <taxon>Oceanospirillales</taxon>
        <taxon>Oceanospirillaceae</taxon>
        <taxon>Marinomonas</taxon>
    </lineage>
</organism>
<dbReference type="EC" id="3.5.2.3" evidence="4 9"/>
<keyword evidence="7 9" id="KW-0862">Zinc</keyword>
<dbReference type="CDD" id="cd01294">
    <property type="entry name" value="DHOase"/>
    <property type="match status" value="1"/>
</dbReference>
<comment type="catalytic activity">
    <reaction evidence="9 10">
        <text>(S)-dihydroorotate + H2O = N-carbamoyl-L-aspartate + H(+)</text>
        <dbReference type="Rhea" id="RHEA:24296"/>
        <dbReference type="ChEBI" id="CHEBI:15377"/>
        <dbReference type="ChEBI" id="CHEBI:15378"/>
        <dbReference type="ChEBI" id="CHEBI:30864"/>
        <dbReference type="ChEBI" id="CHEBI:32814"/>
        <dbReference type="EC" id="3.5.2.3"/>
    </reaction>
</comment>
<evidence type="ECO:0000256" key="8">
    <source>
        <dbReference type="ARBA" id="ARBA00022975"/>
    </source>
</evidence>
<feature type="binding site" evidence="9">
    <location>
        <position position="41"/>
    </location>
    <ligand>
        <name>substrate</name>
    </ligand>
</feature>
<evidence type="ECO:0000313" key="12">
    <source>
        <dbReference type="EMBL" id="MBR7888004.1"/>
    </source>
</evidence>
<accession>A0ABS5H9I6</accession>
<evidence type="ECO:0000256" key="7">
    <source>
        <dbReference type="ARBA" id="ARBA00022833"/>
    </source>
</evidence>
<gene>
    <name evidence="9 12" type="primary">pyrC</name>
    <name evidence="12" type="ORF">J9B83_03540</name>
</gene>
<dbReference type="PANTHER" id="PTHR43137">
    <property type="entry name" value="DIHYDROOROTASE"/>
    <property type="match status" value="1"/>
</dbReference>
<comment type="subunit">
    <text evidence="9">Homodimer.</text>
</comment>
<feature type="binding site" evidence="9">
    <location>
        <position position="15"/>
    </location>
    <ligand>
        <name>Zn(2+)</name>
        <dbReference type="ChEBI" id="CHEBI:29105"/>
        <label>1</label>
    </ligand>
</feature>
<evidence type="ECO:0000259" key="11">
    <source>
        <dbReference type="Pfam" id="PF01979"/>
    </source>
</evidence>
<proteinExistence type="inferred from homology"/>
<comment type="similarity">
    <text evidence="3 9 10">Belongs to the metallo-dependent hydrolases superfamily. DHOase family. Class II DHOase subfamily.</text>
</comment>
<feature type="binding site" evidence="9">
    <location>
        <position position="173"/>
    </location>
    <ligand>
        <name>Zn(2+)</name>
        <dbReference type="ChEBI" id="CHEBI:29105"/>
        <label>2</label>
    </ligand>
</feature>
<feature type="binding site" description="via carbamate group" evidence="9">
    <location>
        <position position="98"/>
    </location>
    <ligand>
        <name>Zn(2+)</name>
        <dbReference type="ChEBI" id="CHEBI:29105"/>
        <label>1</label>
    </ligand>
</feature>
<keyword evidence="13" id="KW-1185">Reference proteome</keyword>
<keyword evidence="5 9" id="KW-0479">Metal-binding</keyword>
<feature type="modified residue" description="N6-carboxylysine" evidence="9">
    <location>
        <position position="98"/>
    </location>
</feature>
<dbReference type="InterPro" id="IPR032466">
    <property type="entry name" value="Metal_Hydrolase"/>
</dbReference>
<feature type="active site" evidence="9">
    <location>
        <position position="246"/>
    </location>
</feature>
<dbReference type="Pfam" id="PF01979">
    <property type="entry name" value="Amidohydro_1"/>
    <property type="match status" value="1"/>
</dbReference>
<evidence type="ECO:0000256" key="5">
    <source>
        <dbReference type="ARBA" id="ARBA00022723"/>
    </source>
</evidence>
<evidence type="ECO:0000256" key="6">
    <source>
        <dbReference type="ARBA" id="ARBA00022801"/>
    </source>
</evidence>
<feature type="binding site" description="via carbamate group" evidence="9">
    <location>
        <position position="98"/>
    </location>
    <ligand>
        <name>Zn(2+)</name>
        <dbReference type="ChEBI" id="CHEBI:29105"/>
        <label>2</label>
    </ligand>
</feature>
<comment type="function">
    <text evidence="1 9">Catalyzes the reversible cyclization of carbamoyl aspartate to dihydroorotate.</text>
</comment>
<dbReference type="PANTHER" id="PTHR43137:SF1">
    <property type="entry name" value="DIHYDROOROTASE"/>
    <property type="match status" value="1"/>
</dbReference>
<dbReference type="EMBL" id="JAGSSV010000002">
    <property type="protein sequence ID" value="MBR7888004.1"/>
    <property type="molecule type" value="Genomic_DNA"/>
</dbReference>
<dbReference type="PIRSF" id="PIRSF001237">
    <property type="entry name" value="DHOdimr"/>
    <property type="match status" value="1"/>
</dbReference>
<dbReference type="PROSITE" id="PS00483">
    <property type="entry name" value="DIHYDROOROTASE_2"/>
    <property type="match status" value="1"/>
</dbReference>
<reference evidence="12 13" key="1">
    <citation type="submission" date="2021-04" db="EMBL/GenBank/DDBJ databases">
        <authorList>
            <person name="Sun C."/>
        </authorList>
    </citation>
    <scope>NUCLEOTIDE SEQUENCE [LARGE SCALE GENOMIC DNA]</scope>
    <source>
        <strain evidence="12 13">A79</strain>
    </source>
</reference>
<dbReference type="GO" id="GO:0004151">
    <property type="term" value="F:dihydroorotase activity"/>
    <property type="evidence" value="ECO:0007669"/>
    <property type="project" value="UniProtKB-EC"/>
</dbReference>
<feature type="binding site" evidence="9">
    <location>
        <position position="250"/>
    </location>
    <ligand>
        <name>substrate</name>
    </ligand>
</feature>
<feature type="binding site" evidence="9">
    <location>
        <position position="13"/>
    </location>
    <ligand>
        <name>Zn(2+)</name>
        <dbReference type="ChEBI" id="CHEBI:29105"/>
        <label>1</label>
    </ligand>
</feature>
<protein>
    <recommendedName>
        <fullName evidence="4 9">Dihydroorotase</fullName>
        <shortName evidence="9">DHOase</shortName>
        <ecNumber evidence="4 9">3.5.2.3</ecNumber>
    </recommendedName>
</protein>
<feature type="binding site" evidence="9">
    <location>
        <position position="246"/>
    </location>
    <ligand>
        <name>Zn(2+)</name>
        <dbReference type="ChEBI" id="CHEBI:29105"/>
        <label>1</label>
    </ligand>
</feature>
<feature type="binding site" evidence="9">
    <location>
        <begin position="15"/>
        <end position="17"/>
    </location>
    <ligand>
        <name>substrate</name>
    </ligand>
</feature>
<dbReference type="InterPro" id="IPR004721">
    <property type="entry name" value="DHOdimr"/>
</dbReference>
<comment type="caution">
    <text evidence="12">The sequence shown here is derived from an EMBL/GenBank/DDBJ whole genome shotgun (WGS) entry which is preliminary data.</text>
</comment>
<evidence type="ECO:0000256" key="10">
    <source>
        <dbReference type="RuleBase" id="RU003440"/>
    </source>
</evidence>
<evidence type="ECO:0000313" key="13">
    <source>
        <dbReference type="Proteomes" id="UP000679722"/>
    </source>
</evidence>
<evidence type="ECO:0000256" key="3">
    <source>
        <dbReference type="ARBA" id="ARBA00005631"/>
    </source>
</evidence>
<evidence type="ECO:0000256" key="1">
    <source>
        <dbReference type="ARBA" id="ARBA00002368"/>
    </source>
</evidence>
<dbReference type="HAMAP" id="MF_00219">
    <property type="entry name" value="PyrC_classII"/>
    <property type="match status" value="1"/>
</dbReference>
<comment type="cofactor">
    <cofactor evidence="9 10">
        <name>Zn(2+)</name>
        <dbReference type="ChEBI" id="CHEBI:29105"/>
    </cofactor>
    <text evidence="9 10">Binds 2 Zn(2+) ions per subunit.</text>
</comment>
<dbReference type="SUPFAM" id="SSF51556">
    <property type="entry name" value="Metallo-dependent hydrolases"/>
    <property type="match status" value="1"/>
</dbReference>
<comment type="pathway">
    <text evidence="2 9 10">Pyrimidine metabolism; UMP biosynthesis via de novo pathway; (S)-dihydroorotate from bicarbonate: step 3/3.</text>
</comment>
<feature type="binding site" evidence="9">
    <location>
        <position position="218"/>
    </location>
    <ligand>
        <name>substrate</name>
    </ligand>
</feature>
<dbReference type="InterPro" id="IPR002195">
    <property type="entry name" value="Dihydroorotase_CS"/>
</dbReference>
<evidence type="ECO:0000256" key="2">
    <source>
        <dbReference type="ARBA" id="ARBA00004880"/>
    </source>
</evidence>
<dbReference type="Gene3D" id="3.20.20.140">
    <property type="entry name" value="Metal-dependent hydrolases"/>
    <property type="match status" value="1"/>
</dbReference>
<feature type="binding site" evidence="9">
    <location>
        <position position="135"/>
    </location>
    <ligand>
        <name>Zn(2+)</name>
        <dbReference type="ChEBI" id="CHEBI:29105"/>
        <label>2</label>
    </ligand>
</feature>
<feature type="binding site" evidence="9">
    <location>
        <position position="262"/>
    </location>
    <ligand>
        <name>substrate</name>
    </ligand>
</feature>
<evidence type="ECO:0000256" key="9">
    <source>
        <dbReference type="HAMAP-Rule" id="MF_00219"/>
    </source>
</evidence>
<keyword evidence="6 9" id="KW-0378">Hydrolase</keyword>
<keyword evidence="8 9" id="KW-0665">Pyrimidine biosynthesis</keyword>
<dbReference type="InterPro" id="IPR006680">
    <property type="entry name" value="Amidohydro-rel"/>
</dbReference>
<dbReference type="RefSeq" id="WP_211535387.1">
    <property type="nucleotide sequence ID" value="NZ_JAGSSV010000002.1"/>
</dbReference>
<reference evidence="13" key="2">
    <citation type="submission" date="2023-07" db="EMBL/GenBank/DDBJ databases">
        <title>Marinomonas vulgaris A79, complete genome.</title>
        <authorList>
            <person name="Ying J.-J."/>
        </authorList>
    </citation>
    <scope>NUCLEOTIDE SEQUENCE [LARGE SCALE GENOMIC DNA]</scope>
    <source>
        <strain evidence="13">A79</strain>
    </source>
</reference>
<feature type="domain" description="Amidohydrolase-related" evidence="11">
    <location>
        <begin position="11"/>
        <end position="337"/>
    </location>
</feature>
<name>A0ABS5H9I6_9GAMM</name>
<feature type="binding site" evidence="9">
    <location>
        <position position="135"/>
    </location>
    <ligand>
        <name>substrate</name>
    </ligand>
</feature>